<organism evidence="2 3">
    <name type="scientific">Rotaria magnacalcarata</name>
    <dbReference type="NCBI Taxonomy" id="392030"/>
    <lineage>
        <taxon>Eukaryota</taxon>
        <taxon>Metazoa</taxon>
        <taxon>Spiralia</taxon>
        <taxon>Gnathifera</taxon>
        <taxon>Rotifera</taxon>
        <taxon>Eurotatoria</taxon>
        <taxon>Bdelloidea</taxon>
        <taxon>Philodinida</taxon>
        <taxon>Philodinidae</taxon>
        <taxon>Rotaria</taxon>
    </lineage>
</organism>
<proteinExistence type="predicted"/>
<evidence type="ECO:0000256" key="1">
    <source>
        <dbReference type="SAM" id="Coils"/>
    </source>
</evidence>
<sequence>KCNTMTIELSKYKERDASQMNELSDLHQSNVFLEREKLNLQVEIDSLRSKLIEEEIRHQKLQDQFLVEKLKRAGTHNLTDDDLKHDGQEIVRGIYYFDSMIGKFQSDPFHIIEDLKLLIRSLN</sequence>
<accession>A0A820SB83</accession>
<comment type="caution">
    <text evidence="2">The sequence shown here is derived from an EMBL/GenBank/DDBJ whole genome shotgun (WGS) entry which is preliminary data.</text>
</comment>
<keyword evidence="1" id="KW-0175">Coiled coil</keyword>
<feature type="non-terminal residue" evidence="2">
    <location>
        <position position="1"/>
    </location>
</feature>
<feature type="coiled-coil region" evidence="1">
    <location>
        <begin position="30"/>
        <end position="64"/>
    </location>
</feature>
<dbReference type="Proteomes" id="UP000663866">
    <property type="component" value="Unassembled WGS sequence"/>
</dbReference>
<dbReference type="EMBL" id="CAJOBG010045884">
    <property type="protein sequence ID" value="CAF4447695.1"/>
    <property type="molecule type" value="Genomic_DNA"/>
</dbReference>
<reference evidence="2" key="1">
    <citation type="submission" date="2021-02" db="EMBL/GenBank/DDBJ databases">
        <authorList>
            <person name="Nowell W R."/>
        </authorList>
    </citation>
    <scope>NUCLEOTIDE SEQUENCE</scope>
</reference>
<name>A0A820SB83_9BILA</name>
<gene>
    <name evidence="2" type="ORF">OVN521_LOCUS37683</name>
</gene>
<evidence type="ECO:0000313" key="2">
    <source>
        <dbReference type="EMBL" id="CAF4447695.1"/>
    </source>
</evidence>
<evidence type="ECO:0000313" key="3">
    <source>
        <dbReference type="Proteomes" id="UP000663866"/>
    </source>
</evidence>
<keyword evidence="3" id="KW-1185">Reference proteome</keyword>
<dbReference type="AlphaFoldDB" id="A0A820SB83"/>
<protein>
    <submittedName>
        <fullName evidence="2">Uncharacterized protein</fullName>
    </submittedName>
</protein>